<dbReference type="GO" id="GO:0032040">
    <property type="term" value="C:small-subunit processome"/>
    <property type="evidence" value="ECO:0007669"/>
    <property type="project" value="Ensembl"/>
</dbReference>
<feature type="region of interest" description="Disordered" evidence="15">
    <location>
        <begin position="1"/>
        <end position="57"/>
    </location>
</feature>
<proteinExistence type="inferred from homology"/>
<comment type="subcellular location">
    <subcellularLocation>
        <location evidence="1">Cell projection</location>
        <location evidence="1">Cilium</location>
    </subcellularLocation>
    <subcellularLocation>
        <location evidence="2">Cytoplasm</location>
        <location evidence="2">Cytoskeleton</location>
        <location evidence="2">Microtubule organizing center</location>
        <location evidence="2">Centrosome</location>
    </subcellularLocation>
    <subcellularLocation>
        <location evidence="3">Nucleus</location>
        <location evidence="3">Nucleolus</location>
    </subcellularLocation>
</comment>
<evidence type="ECO:0000256" key="10">
    <source>
        <dbReference type="ARBA" id="ARBA00023273"/>
    </source>
</evidence>
<dbReference type="STRING" id="29139.ENSVURP00010010305"/>
<name>A0A4X2KLU1_VOMUR</name>
<keyword evidence="6" id="KW-0597">Phosphoprotein</keyword>
<dbReference type="Proteomes" id="UP000314987">
    <property type="component" value="Unassembled WGS sequence"/>
</dbReference>
<evidence type="ECO:0000256" key="13">
    <source>
        <dbReference type="ARBA" id="ARBA00071540"/>
    </source>
</evidence>
<dbReference type="OMA" id="GIHKWIA"/>
<keyword evidence="5" id="KW-0963">Cytoplasm</keyword>
<dbReference type="InterPro" id="IPR024326">
    <property type="entry name" value="RRP7_C"/>
</dbReference>
<keyword evidence="18" id="KW-1185">Reference proteome</keyword>
<dbReference type="InterPro" id="IPR040447">
    <property type="entry name" value="RRM_Rrp7"/>
</dbReference>
<dbReference type="GO" id="GO:0032545">
    <property type="term" value="C:CURI complex"/>
    <property type="evidence" value="ECO:0007669"/>
    <property type="project" value="TreeGrafter"/>
</dbReference>
<dbReference type="PROSITE" id="PS50102">
    <property type="entry name" value="RRM"/>
    <property type="match status" value="1"/>
</dbReference>
<keyword evidence="10" id="KW-0966">Cell projection</keyword>
<dbReference type="CDD" id="cd12294">
    <property type="entry name" value="RRM_Rrp7A"/>
    <property type="match status" value="1"/>
</dbReference>
<dbReference type="Pfam" id="PF17799">
    <property type="entry name" value="RRM_Rrp7"/>
    <property type="match status" value="1"/>
</dbReference>
<dbReference type="GO" id="GO:0005654">
    <property type="term" value="C:nucleoplasm"/>
    <property type="evidence" value="ECO:0007669"/>
    <property type="project" value="Ensembl"/>
</dbReference>
<dbReference type="GO" id="GO:0005929">
    <property type="term" value="C:cilium"/>
    <property type="evidence" value="ECO:0007669"/>
    <property type="project" value="UniProtKB-SubCell"/>
</dbReference>
<dbReference type="CDD" id="cd12951">
    <property type="entry name" value="RRP7_Rrp7A"/>
    <property type="match status" value="1"/>
</dbReference>
<accession>A0A4X2KLU1</accession>
<dbReference type="GO" id="GO:0003723">
    <property type="term" value="F:RNA binding"/>
    <property type="evidence" value="ECO:0007669"/>
    <property type="project" value="UniProtKB-UniRule"/>
</dbReference>
<feature type="compositionally biased region" description="Low complexity" evidence="15">
    <location>
        <begin position="22"/>
        <end position="32"/>
    </location>
</feature>
<keyword evidence="9" id="KW-0539">Nucleus</keyword>
<comment type="subunit">
    <text evidence="12">Part of the small subunit (SSU) processome, composed of more than 70 proteins and the RNA chaperone small nucleolar RNA (snoRNA) U3. Interacts with NOL6; required for NOL6 localization to nucleolus.</text>
</comment>
<evidence type="ECO:0000256" key="1">
    <source>
        <dbReference type="ARBA" id="ARBA00004138"/>
    </source>
</evidence>
<comment type="similarity">
    <text evidence="4">Belongs to the RRP7 family.</text>
</comment>
<dbReference type="GO" id="GO:0005737">
    <property type="term" value="C:cytoplasm"/>
    <property type="evidence" value="ECO:0007669"/>
    <property type="project" value="Ensembl"/>
</dbReference>
<organism evidence="17 18">
    <name type="scientific">Vombatus ursinus</name>
    <name type="common">Common wombat</name>
    <dbReference type="NCBI Taxonomy" id="29139"/>
    <lineage>
        <taxon>Eukaryota</taxon>
        <taxon>Metazoa</taxon>
        <taxon>Chordata</taxon>
        <taxon>Craniata</taxon>
        <taxon>Vertebrata</taxon>
        <taxon>Euteleostomi</taxon>
        <taxon>Mammalia</taxon>
        <taxon>Metatheria</taxon>
        <taxon>Diprotodontia</taxon>
        <taxon>Vombatidae</taxon>
        <taxon>Vombatus</taxon>
    </lineage>
</organism>
<dbReference type="InterPro" id="IPR035979">
    <property type="entry name" value="RBD_domain_sf"/>
</dbReference>
<dbReference type="Ensembl" id="ENSVURT00010011679.1">
    <property type="protein sequence ID" value="ENSVURP00010010305.1"/>
    <property type="gene ID" value="ENSVURG00010007965.1"/>
</dbReference>
<dbReference type="InterPro" id="IPR040446">
    <property type="entry name" value="RRP7"/>
</dbReference>
<evidence type="ECO:0000256" key="5">
    <source>
        <dbReference type="ARBA" id="ARBA00022490"/>
    </source>
</evidence>
<evidence type="ECO:0000256" key="3">
    <source>
        <dbReference type="ARBA" id="ARBA00004604"/>
    </source>
</evidence>
<dbReference type="GO" id="GO:0005813">
    <property type="term" value="C:centrosome"/>
    <property type="evidence" value="ECO:0007669"/>
    <property type="project" value="UniProtKB-SubCell"/>
</dbReference>
<gene>
    <name evidence="17" type="primary">RRP7A</name>
</gene>
<dbReference type="GeneTree" id="ENSGT00390000018482"/>
<sequence length="315" mass="35436">MGTPPAPYVTSETRTTTKLVRPSRTTTPSSPRAASIMAAGKKTGVKEKTPEGAPSPPGYRAIPIKFSQDQASSHFLYIKEHRVRGGAKSSWPPDRTLFVLNVPPYCSEECLARLFAACGPVQSVRLHEKPDLSETPKESSVFFCPKPVPGFHVAYVVFRKPASLPKAVALQGPLIISAESHPVKTGIEKWIADYADSLVDPEALRLEVDKFMEEYDKKTAAEDAKAEAEEGVPDEEGWVKVTRKGRRPGLPRSEAASLRVLEKEKRKKARKELLNFYAWQHRETKMEHLAQLRKKFEEDKQRIALMRAQRKFRPY</sequence>
<dbReference type="Gene3D" id="6.10.250.1770">
    <property type="match status" value="1"/>
</dbReference>
<evidence type="ECO:0000259" key="16">
    <source>
        <dbReference type="PROSITE" id="PS50102"/>
    </source>
</evidence>
<dbReference type="InterPro" id="IPR034890">
    <property type="entry name" value="Rrp7A_RRM"/>
</dbReference>
<dbReference type="GO" id="GO:1902570">
    <property type="term" value="P:protein localization to nucleolus"/>
    <property type="evidence" value="ECO:0007669"/>
    <property type="project" value="Ensembl"/>
</dbReference>
<evidence type="ECO:0000256" key="11">
    <source>
        <dbReference type="ARBA" id="ARBA00054533"/>
    </source>
</evidence>
<comment type="function">
    <text evidence="11">Nucleolar protein that is involved in ribosomal RNA (rRNA) processing. Also plays a role in primary cilia resorption, and cell cycle progression in neurogenesis and neocortex development. Part of the small subunit (SSU) processome, first precursor of the small eukaryotic ribosomal subunit. During the assembly of the SSU processome in the nucleolus, many ribosome biogenesis factors, an RNA chaperone and ribosomal proteins associate with the nascent pre-rRNA and work in concert to generate RNA folding, modifications, rearrangements and cleavage as well as targeted degradation of pre-ribosomal RNA by the RNA exosome.</text>
</comment>
<evidence type="ECO:0000256" key="8">
    <source>
        <dbReference type="ARBA" id="ARBA00023212"/>
    </source>
</evidence>
<keyword evidence="7 14" id="KW-0694">RNA-binding</keyword>
<dbReference type="FunFam" id="3.30.70.330:FF:000512">
    <property type="entry name" value="Ribosomal RNA-processing 7 homolog A"/>
    <property type="match status" value="1"/>
</dbReference>
<dbReference type="GO" id="GO:0006364">
    <property type="term" value="P:rRNA processing"/>
    <property type="evidence" value="ECO:0007669"/>
    <property type="project" value="Ensembl"/>
</dbReference>
<evidence type="ECO:0000256" key="14">
    <source>
        <dbReference type="PROSITE-ProRule" id="PRU00176"/>
    </source>
</evidence>
<evidence type="ECO:0000313" key="17">
    <source>
        <dbReference type="Ensembl" id="ENSVURP00010010305.1"/>
    </source>
</evidence>
<evidence type="ECO:0000313" key="18">
    <source>
        <dbReference type="Proteomes" id="UP000314987"/>
    </source>
</evidence>
<dbReference type="PANTHER" id="PTHR13191:SF0">
    <property type="entry name" value="RIBOSOMAL RNA-PROCESSING PROTEIN 7 HOMOLOG A-RELATED"/>
    <property type="match status" value="1"/>
</dbReference>
<dbReference type="AlphaFoldDB" id="A0A4X2KLU1"/>
<dbReference type="GO" id="GO:0000028">
    <property type="term" value="P:ribosomal small subunit assembly"/>
    <property type="evidence" value="ECO:0007669"/>
    <property type="project" value="TreeGrafter"/>
</dbReference>
<evidence type="ECO:0000256" key="15">
    <source>
        <dbReference type="SAM" id="MobiDB-lite"/>
    </source>
</evidence>
<evidence type="ECO:0000256" key="4">
    <source>
        <dbReference type="ARBA" id="ARBA00006110"/>
    </source>
</evidence>
<dbReference type="Pfam" id="PF12923">
    <property type="entry name" value="RRP7"/>
    <property type="match status" value="1"/>
</dbReference>
<protein>
    <recommendedName>
        <fullName evidence="13">Ribosomal RNA-processing protein 7 homolog A</fullName>
    </recommendedName>
</protein>
<reference evidence="17" key="3">
    <citation type="submission" date="2025-09" db="UniProtKB">
        <authorList>
            <consortium name="Ensembl"/>
        </authorList>
    </citation>
    <scope>IDENTIFICATION</scope>
</reference>
<evidence type="ECO:0000256" key="9">
    <source>
        <dbReference type="ARBA" id="ARBA00023242"/>
    </source>
</evidence>
<dbReference type="GO" id="GO:0030054">
    <property type="term" value="C:cell junction"/>
    <property type="evidence" value="ECO:0007669"/>
    <property type="project" value="Ensembl"/>
</dbReference>
<dbReference type="PANTHER" id="PTHR13191">
    <property type="entry name" value="RIBOSOMAL RNA PROCESSING PROTEIN 7-RELATED"/>
    <property type="match status" value="1"/>
</dbReference>
<dbReference type="GO" id="GO:0061523">
    <property type="term" value="P:cilium disassembly"/>
    <property type="evidence" value="ECO:0007669"/>
    <property type="project" value="Ensembl"/>
</dbReference>
<dbReference type="GO" id="GO:0001825">
    <property type="term" value="P:blastocyst formation"/>
    <property type="evidence" value="ECO:0007669"/>
    <property type="project" value="Ensembl"/>
</dbReference>
<dbReference type="Gene3D" id="3.30.70.330">
    <property type="match status" value="1"/>
</dbReference>
<evidence type="ECO:0000256" key="2">
    <source>
        <dbReference type="ARBA" id="ARBA00004300"/>
    </source>
</evidence>
<evidence type="ECO:0000256" key="6">
    <source>
        <dbReference type="ARBA" id="ARBA00022553"/>
    </source>
</evidence>
<reference evidence="17" key="2">
    <citation type="submission" date="2025-08" db="UniProtKB">
        <authorList>
            <consortium name="Ensembl"/>
        </authorList>
    </citation>
    <scope>IDENTIFICATION</scope>
</reference>
<evidence type="ECO:0000256" key="7">
    <source>
        <dbReference type="ARBA" id="ARBA00022884"/>
    </source>
</evidence>
<dbReference type="InterPro" id="IPR012677">
    <property type="entry name" value="Nucleotide-bd_a/b_plait_sf"/>
</dbReference>
<evidence type="ECO:0000256" key="12">
    <source>
        <dbReference type="ARBA" id="ARBA00062032"/>
    </source>
</evidence>
<dbReference type="GO" id="GO:0034456">
    <property type="term" value="C:UTP-C complex"/>
    <property type="evidence" value="ECO:0007669"/>
    <property type="project" value="TreeGrafter"/>
</dbReference>
<dbReference type="InterPro" id="IPR000504">
    <property type="entry name" value="RRM_dom"/>
</dbReference>
<keyword evidence="8" id="KW-0206">Cytoskeleton</keyword>
<dbReference type="SUPFAM" id="SSF54928">
    <property type="entry name" value="RNA-binding domain, RBD"/>
    <property type="match status" value="1"/>
</dbReference>
<reference evidence="18" key="1">
    <citation type="submission" date="2018-12" db="EMBL/GenBank/DDBJ databases">
        <authorList>
            <person name="Yazar S."/>
        </authorList>
    </citation>
    <scope>NUCLEOTIDE SEQUENCE [LARGE SCALE GENOMIC DNA]</scope>
</reference>
<feature type="domain" description="RRM" evidence="16">
    <location>
        <begin position="95"/>
        <end position="190"/>
    </location>
</feature>